<dbReference type="InterPro" id="IPR011234">
    <property type="entry name" value="Fumarylacetoacetase-like_C"/>
</dbReference>
<dbReference type="SUPFAM" id="SSF56529">
    <property type="entry name" value="FAH"/>
    <property type="match status" value="1"/>
</dbReference>
<keyword evidence="1" id="KW-0456">Lyase</keyword>
<dbReference type="Proteomes" id="UP000433493">
    <property type="component" value="Unassembled WGS sequence"/>
</dbReference>
<dbReference type="GO" id="GO:0005737">
    <property type="term" value="C:cytoplasm"/>
    <property type="evidence" value="ECO:0007669"/>
    <property type="project" value="TreeGrafter"/>
</dbReference>
<reference evidence="3 4" key="1">
    <citation type="submission" date="2019-09" db="EMBL/GenBank/DDBJ databases">
        <title>Phylogeny of genus Pseudoclavibacter and closely related genus.</title>
        <authorList>
            <person name="Li Y."/>
        </authorList>
    </citation>
    <scope>NUCLEOTIDE SEQUENCE [LARGE SCALE GENOMIC DNA]</scope>
    <source>
        <strain evidence="3 4">KCTC 13959</strain>
    </source>
</reference>
<protein>
    <submittedName>
        <fullName evidence="3">4-oxalocrotonate decarboxylase</fullName>
    </submittedName>
</protein>
<dbReference type="EMBL" id="WBKB01000003">
    <property type="protein sequence ID" value="KAB1643657.1"/>
    <property type="molecule type" value="Genomic_DNA"/>
</dbReference>
<dbReference type="Gene3D" id="3.90.850.10">
    <property type="entry name" value="Fumarylacetoacetase-like, C-terminal domain"/>
    <property type="match status" value="1"/>
</dbReference>
<dbReference type="OrthoDB" id="9792137at2"/>
<dbReference type="AlphaFoldDB" id="A0A7J5BCG9"/>
<accession>A0A7J5BCG9</accession>
<dbReference type="Pfam" id="PF01557">
    <property type="entry name" value="FAA_hydrolase"/>
    <property type="match status" value="1"/>
</dbReference>
<dbReference type="InterPro" id="IPR036663">
    <property type="entry name" value="Fumarylacetoacetase_C_sf"/>
</dbReference>
<name>A0A7J5BCG9_9MICO</name>
<feature type="domain" description="Fumarylacetoacetase-like C-terminal" evidence="2">
    <location>
        <begin position="106"/>
        <end position="263"/>
    </location>
</feature>
<dbReference type="GO" id="GO:0008684">
    <property type="term" value="F:2-oxopent-4-enoate hydratase activity"/>
    <property type="evidence" value="ECO:0007669"/>
    <property type="project" value="TreeGrafter"/>
</dbReference>
<sequence>MPNTALVEELATTLIRAEDERQNLTSLADQHPELDEELGYAVQDRTLQLREARGEQLVGIKLGLTSKAKQQRMNVDTPIVGWLTNVHRITDAQLAANDGRIPEDLFIHPRVEPEIFVTLKHDLEGADVTTEDVRAAIDKVYAGLDVIDSRYQDFRFTLGDVVADNASGAGFVLGPIGLNVDDLDLALEAVVVEVDGEVVDTATGAAILGHPLNAIAEGVRLLARRGRKLEAGQIVLAGAMTDAVATNVGRSITFHFTNLGSIRLRGTGE</sequence>
<dbReference type="PANTHER" id="PTHR30143:SF0">
    <property type="entry name" value="2-KETO-4-PENTENOATE HYDRATASE"/>
    <property type="match status" value="1"/>
</dbReference>
<dbReference type="RefSeq" id="WP_158052072.1">
    <property type="nucleotide sequence ID" value="NZ_WBKB01000003.1"/>
</dbReference>
<comment type="caution">
    <text evidence="3">The sequence shown here is derived from an EMBL/GenBank/DDBJ whole genome shotgun (WGS) entry which is preliminary data.</text>
</comment>
<evidence type="ECO:0000259" key="2">
    <source>
        <dbReference type="Pfam" id="PF01557"/>
    </source>
</evidence>
<evidence type="ECO:0000256" key="1">
    <source>
        <dbReference type="ARBA" id="ARBA00023239"/>
    </source>
</evidence>
<gene>
    <name evidence="3" type="ORF">F8O05_07220</name>
</gene>
<evidence type="ECO:0000313" key="4">
    <source>
        <dbReference type="Proteomes" id="UP000433493"/>
    </source>
</evidence>
<organism evidence="3 4">
    <name type="scientific">Gulosibacter chungangensis</name>
    <dbReference type="NCBI Taxonomy" id="979746"/>
    <lineage>
        <taxon>Bacteria</taxon>
        <taxon>Bacillati</taxon>
        <taxon>Actinomycetota</taxon>
        <taxon>Actinomycetes</taxon>
        <taxon>Micrococcales</taxon>
        <taxon>Microbacteriaceae</taxon>
        <taxon>Gulosibacter</taxon>
    </lineage>
</organism>
<keyword evidence="4" id="KW-1185">Reference proteome</keyword>
<proteinExistence type="predicted"/>
<evidence type="ECO:0000313" key="3">
    <source>
        <dbReference type="EMBL" id="KAB1643657.1"/>
    </source>
</evidence>
<dbReference type="PANTHER" id="PTHR30143">
    <property type="entry name" value="ACID HYDRATASE"/>
    <property type="match status" value="1"/>
</dbReference>
<dbReference type="InterPro" id="IPR050772">
    <property type="entry name" value="Hydratase-Decarb/MhpD_sf"/>
</dbReference>